<name>A0A136M033_9BACT</name>
<evidence type="ECO:0000313" key="2">
    <source>
        <dbReference type="Proteomes" id="UP000070457"/>
    </source>
</evidence>
<organism evidence="1 2">
    <name type="scientific">candidate division WS6 bacterium OLB20</name>
    <dbReference type="NCBI Taxonomy" id="1617426"/>
    <lineage>
        <taxon>Bacteria</taxon>
        <taxon>Candidatus Dojkabacteria</taxon>
    </lineage>
</organism>
<protein>
    <submittedName>
        <fullName evidence="1">Uncharacterized protein</fullName>
    </submittedName>
</protein>
<gene>
    <name evidence="1" type="ORF">TR69_WS6001000126</name>
</gene>
<reference evidence="1 2" key="1">
    <citation type="submission" date="2015-02" db="EMBL/GenBank/DDBJ databases">
        <title>Improved understanding of the partial-nitritation anammox process through 23 genomes representing the majority of the microbial community.</title>
        <authorList>
            <person name="Speth D.R."/>
            <person name="In T Zandt M."/>
            <person name="Guerrero Cruz S."/>
            <person name="Jetten M.S."/>
            <person name="Dutilh B.E."/>
        </authorList>
    </citation>
    <scope>NUCLEOTIDE SEQUENCE [LARGE SCALE GENOMIC DNA]</scope>
    <source>
        <strain evidence="1">OLB20</strain>
    </source>
</reference>
<dbReference type="Proteomes" id="UP000070457">
    <property type="component" value="Unassembled WGS sequence"/>
</dbReference>
<dbReference type="EMBL" id="JYNZ01000002">
    <property type="protein sequence ID" value="KXK27253.1"/>
    <property type="molecule type" value="Genomic_DNA"/>
</dbReference>
<dbReference type="STRING" id="1617426.TR69_WS6001000126"/>
<evidence type="ECO:0000313" key="1">
    <source>
        <dbReference type="EMBL" id="KXK27253.1"/>
    </source>
</evidence>
<sequence>MVLALSMEPDMFDILQVNPVAYGFEDKDHLLETATLFGRLLRMNVRSGGRDVLEQIMMHMPKEQFVHPNIELESRNAVMHFLMFNAAVTDPQKRSEVRALLNIPEPDEDSVISRQMIREQLHQSETSGIIELNIDPEHVGRFWSYFNYTHELCKR</sequence>
<comment type="caution">
    <text evidence="1">The sequence shown here is derived from an EMBL/GenBank/DDBJ whole genome shotgun (WGS) entry which is preliminary data.</text>
</comment>
<dbReference type="AlphaFoldDB" id="A0A136M033"/>
<accession>A0A136M033</accession>
<proteinExistence type="predicted"/>